<name>A0A1Y2FSQ2_PROLT</name>
<evidence type="ECO:0000256" key="1">
    <source>
        <dbReference type="ARBA" id="ARBA00004240"/>
    </source>
</evidence>
<dbReference type="GO" id="GO:0005786">
    <property type="term" value="C:signal recognition particle, endoplasmic reticulum targeting"/>
    <property type="evidence" value="ECO:0007669"/>
    <property type="project" value="UniProtKB-KW"/>
</dbReference>
<evidence type="ECO:0000256" key="9">
    <source>
        <dbReference type="SAM" id="MobiDB-lite"/>
    </source>
</evidence>
<evidence type="ECO:0000256" key="6">
    <source>
        <dbReference type="ARBA" id="ARBA00022824"/>
    </source>
</evidence>
<reference evidence="11 12" key="1">
    <citation type="submission" date="2016-07" db="EMBL/GenBank/DDBJ databases">
        <title>Pervasive Adenine N6-methylation of Active Genes in Fungi.</title>
        <authorList>
            <consortium name="DOE Joint Genome Institute"/>
            <person name="Mondo S.J."/>
            <person name="Dannebaum R.O."/>
            <person name="Kuo R.C."/>
            <person name="Labutti K."/>
            <person name="Haridas S."/>
            <person name="Kuo A."/>
            <person name="Salamov A."/>
            <person name="Ahrendt S.R."/>
            <person name="Lipzen A."/>
            <person name="Sullivan W."/>
            <person name="Andreopoulos W.B."/>
            <person name="Clum A."/>
            <person name="Lindquist E."/>
            <person name="Daum C."/>
            <person name="Ramamoorthy G.K."/>
            <person name="Gryganskyi A."/>
            <person name="Culley D."/>
            <person name="Magnuson J.K."/>
            <person name="James T.Y."/>
            <person name="O'Malley M.A."/>
            <person name="Stajich J.E."/>
            <person name="Spatafora J.W."/>
            <person name="Visel A."/>
            <person name="Grigoriev I.V."/>
        </authorList>
    </citation>
    <scope>NUCLEOTIDE SEQUENCE [LARGE SCALE GENOMIC DNA]</scope>
    <source>
        <strain evidence="11 12">12-1054</strain>
    </source>
</reference>
<comment type="subcellular location">
    <subcellularLocation>
        <location evidence="2">Cytoplasm</location>
    </subcellularLocation>
    <subcellularLocation>
        <location evidence="1">Endoplasmic reticulum</location>
    </subcellularLocation>
</comment>
<proteinExistence type="inferred from homology"/>
<accession>A0A1Y2FSQ2</accession>
<evidence type="ECO:0000313" key="11">
    <source>
        <dbReference type="EMBL" id="ORY87031.1"/>
    </source>
</evidence>
<sequence length="570" mass="62514">MAGIAQGMQALSLSGKSKLEQEMYRQLEGDNYKDVVVLASKNANQVTSLGLLYQAYALYRLGKEQECIDRLSKVTDAASSRVVKHLKAQAYYRLEEPSQALEQYAALSSISGTKAINEEDDLAVNKLACQVQQAKDAIASEECDVPSDDRPHEQHFNYSLVAAAAGDAQSALQHLEKAERALKGIQLDADDEAYEMAPIHLQRAHLTGDASLNIKAKTLKTDAVTQFLATVNFLDFEGNPYALHKAYKQPLKSSARLFSNQERLLAYNKIIAADAVGVSIRKAVDAYCTQYAQIDSRRCAALRQLLLKRTTLRALQDKVADESVKKQDRAAAAVVAISRLVTQPRGFARSLALLEVMPLADHPGLLALQCCLMDVVHGKPTEDAITRIEAALSSATANTRGALLAGLIQRRLQLERTESQKSAIQQAATQLLQLDARHPVALAALAIVDPSASQEMRLPDLSGIDVDALERNLPLKRSREEQTQAPRPVKAKKVKTEEQLKQESNLDPERWLPKRDRASYKPTRQEKAKGEGAHQGGAVDERLGEARVMTPLMESAAGGKDKKKKGKSKK</sequence>
<evidence type="ECO:0000256" key="8">
    <source>
        <dbReference type="ARBA" id="ARBA00023274"/>
    </source>
</evidence>
<comment type="caution">
    <text evidence="11">The sequence shown here is derived from an EMBL/GenBank/DDBJ whole genome shotgun (WGS) entry which is preliminary data.</text>
</comment>
<feature type="domain" description="Signal recognition particle SRP72 subunit RNA-binding" evidence="10">
    <location>
        <begin position="478"/>
        <end position="522"/>
    </location>
</feature>
<dbReference type="InterPro" id="IPR011990">
    <property type="entry name" value="TPR-like_helical_dom_sf"/>
</dbReference>
<dbReference type="InterPro" id="IPR026270">
    <property type="entry name" value="SRP72"/>
</dbReference>
<evidence type="ECO:0000313" key="12">
    <source>
        <dbReference type="Proteomes" id="UP000193685"/>
    </source>
</evidence>
<keyword evidence="8" id="KW-0687">Ribonucleoprotein</keyword>
<dbReference type="GO" id="GO:0006614">
    <property type="term" value="P:SRP-dependent cotranslational protein targeting to membrane"/>
    <property type="evidence" value="ECO:0007669"/>
    <property type="project" value="InterPro"/>
</dbReference>
<evidence type="ECO:0000259" key="10">
    <source>
        <dbReference type="Pfam" id="PF08492"/>
    </source>
</evidence>
<dbReference type="GO" id="GO:0043022">
    <property type="term" value="F:ribosome binding"/>
    <property type="evidence" value="ECO:0007669"/>
    <property type="project" value="TreeGrafter"/>
</dbReference>
<dbReference type="OrthoDB" id="5421607at2759"/>
<dbReference type="SUPFAM" id="SSF48452">
    <property type="entry name" value="TPR-like"/>
    <property type="match status" value="1"/>
</dbReference>
<dbReference type="AlphaFoldDB" id="A0A1Y2FSQ2"/>
<keyword evidence="12" id="KW-1185">Reference proteome</keyword>
<keyword evidence="5" id="KW-0963">Cytoplasm</keyword>
<dbReference type="RefSeq" id="XP_040727887.1">
    <property type="nucleotide sequence ID" value="XM_040868585.1"/>
</dbReference>
<dbReference type="GO" id="GO:0005783">
    <property type="term" value="C:endoplasmic reticulum"/>
    <property type="evidence" value="ECO:0007669"/>
    <property type="project" value="UniProtKB-SubCell"/>
</dbReference>
<dbReference type="PANTHER" id="PTHR14094:SF9">
    <property type="entry name" value="SIGNAL RECOGNITION PARTICLE SUBUNIT SRP72"/>
    <property type="match status" value="1"/>
</dbReference>
<dbReference type="PIRSF" id="PIRSF038922">
    <property type="entry name" value="SRP72"/>
    <property type="match status" value="1"/>
</dbReference>
<dbReference type="PANTHER" id="PTHR14094">
    <property type="entry name" value="SIGNAL RECOGNITION PARTICLE 72"/>
    <property type="match status" value="1"/>
</dbReference>
<dbReference type="GeneID" id="63785184"/>
<evidence type="ECO:0000256" key="4">
    <source>
        <dbReference type="ARBA" id="ARBA00018350"/>
    </source>
</evidence>
<protein>
    <recommendedName>
        <fullName evidence="4">Signal recognition particle subunit SRP72</fullName>
    </recommendedName>
</protein>
<dbReference type="GO" id="GO:0008312">
    <property type="term" value="F:7S RNA binding"/>
    <property type="evidence" value="ECO:0007669"/>
    <property type="project" value="InterPro"/>
</dbReference>
<keyword evidence="7" id="KW-0733">Signal recognition particle</keyword>
<comment type="similarity">
    <text evidence="3">Belongs to the SRP72 family.</text>
</comment>
<evidence type="ECO:0000256" key="2">
    <source>
        <dbReference type="ARBA" id="ARBA00004496"/>
    </source>
</evidence>
<dbReference type="InterPro" id="IPR013699">
    <property type="entry name" value="Signal_recog_part_SRP72_RNA-bd"/>
</dbReference>
<feature type="compositionally biased region" description="Basic residues" evidence="9">
    <location>
        <begin position="561"/>
        <end position="570"/>
    </location>
</feature>
<evidence type="ECO:0000256" key="5">
    <source>
        <dbReference type="ARBA" id="ARBA00022490"/>
    </source>
</evidence>
<dbReference type="Gene3D" id="1.25.40.10">
    <property type="entry name" value="Tetratricopeptide repeat domain"/>
    <property type="match status" value="1"/>
</dbReference>
<dbReference type="Pfam" id="PF08492">
    <property type="entry name" value="SRP72"/>
    <property type="match status" value="1"/>
</dbReference>
<gene>
    <name evidence="11" type="ORF">BCR37DRAFT_376389</name>
</gene>
<dbReference type="EMBL" id="MCFI01000002">
    <property type="protein sequence ID" value="ORY87031.1"/>
    <property type="molecule type" value="Genomic_DNA"/>
</dbReference>
<organism evidence="11 12">
    <name type="scientific">Protomyces lactucae-debilis</name>
    <dbReference type="NCBI Taxonomy" id="2754530"/>
    <lineage>
        <taxon>Eukaryota</taxon>
        <taxon>Fungi</taxon>
        <taxon>Dikarya</taxon>
        <taxon>Ascomycota</taxon>
        <taxon>Taphrinomycotina</taxon>
        <taxon>Taphrinomycetes</taxon>
        <taxon>Taphrinales</taxon>
        <taxon>Protomycetaceae</taxon>
        <taxon>Protomyces</taxon>
    </lineage>
</organism>
<keyword evidence="6" id="KW-0256">Endoplasmic reticulum</keyword>
<evidence type="ECO:0000256" key="7">
    <source>
        <dbReference type="ARBA" id="ARBA00023135"/>
    </source>
</evidence>
<feature type="region of interest" description="Disordered" evidence="9">
    <location>
        <begin position="475"/>
        <end position="570"/>
    </location>
</feature>
<feature type="compositionally biased region" description="Basic and acidic residues" evidence="9">
    <location>
        <begin position="507"/>
        <end position="532"/>
    </location>
</feature>
<dbReference type="Proteomes" id="UP000193685">
    <property type="component" value="Unassembled WGS sequence"/>
</dbReference>
<dbReference type="STRING" id="56484.A0A1Y2FSQ2"/>
<evidence type="ECO:0000256" key="3">
    <source>
        <dbReference type="ARBA" id="ARBA00007676"/>
    </source>
</evidence>